<dbReference type="PIRSF" id="PIRSF000294">
    <property type="entry name" value="Cytochrome-c_peroxidase"/>
    <property type="match status" value="1"/>
</dbReference>
<dbReference type="SUPFAM" id="SSF46626">
    <property type="entry name" value="Cytochrome c"/>
    <property type="match status" value="2"/>
</dbReference>
<evidence type="ECO:0000256" key="5">
    <source>
        <dbReference type="ARBA" id="ARBA00022764"/>
    </source>
</evidence>
<dbReference type="Gene3D" id="1.10.760.10">
    <property type="entry name" value="Cytochrome c-like domain"/>
    <property type="match status" value="2"/>
</dbReference>
<comment type="subcellular location">
    <subcellularLocation>
        <location evidence="1">Periplasm</location>
    </subcellularLocation>
</comment>
<keyword evidence="5" id="KW-0574">Periplasm</keyword>
<organism evidence="11 12">
    <name type="scientific">Marinobacter xestospongiae</name>
    <dbReference type="NCBI Taxonomy" id="994319"/>
    <lineage>
        <taxon>Bacteria</taxon>
        <taxon>Pseudomonadati</taxon>
        <taxon>Pseudomonadota</taxon>
        <taxon>Gammaproteobacteria</taxon>
        <taxon>Pseudomonadales</taxon>
        <taxon>Marinobacteraceae</taxon>
        <taxon>Marinobacter</taxon>
    </lineage>
</organism>
<evidence type="ECO:0000256" key="6">
    <source>
        <dbReference type="ARBA" id="ARBA00023002"/>
    </source>
</evidence>
<dbReference type="InterPro" id="IPR026259">
    <property type="entry name" value="MauG/Cytc_peroxidase"/>
</dbReference>
<dbReference type="PANTHER" id="PTHR30600">
    <property type="entry name" value="CYTOCHROME C PEROXIDASE-RELATED"/>
    <property type="match status" value="1"/>
</dbReference>
<comment type="caution">
    <text evidence="11">The sequence shown here is derived from an EMBL/GenBank/DDBJ whole genome shotgun (WGS) entry which is preliminary data.</text>
</comment>
<dbReference type="InterPro" id="IPR009056">
    <property type="entry name" value="Cyt_c-like_dom"/>
</dbReference>
<keyword evidence="2 8" id="KW-0349">Heme</keyword>
<evidence type="ECO:0000313" key="11">
    <source>
        <dbReference type="EMBL" id="MDV2080013.1"/>
    </source>
</evidence>
<protein>
    <submittedName>
        <fullName evidence="11">Di-heme enzyme</fullName>
    </submittedName>
</protein>
<dbReference type="PROSITE" id="PS51007">
    <property type="entry name" value="CYTC"/>
    <property type="match status" value="2"/>
</dbReference>
<feature type="domain" description="Cytochrome c" evidence="10">
    <location>
        <begin position="68"/>
        <end position="205"/>
    </location>
</feature>
<keyword evidence="12" id="KW-1185">Reference proteome</keyword>
<evidence type="ECO:0000256" key="8">
    <source>
        <dbReference type="PROSITE-ProRule" id="PRU00433"/>
    </source>
</evidence>
<dbReference type="InterPro" id="IPR023929">
    <property type="entry name" value="MbnH-like"/>
</dbReference>
<dbReference type="Pfam" id="PF03150">
    <property type="entry name" value="CCP_MauG"/>
    <property type="match status" value="1"/>
</dbReference>
<feature type="signal peptide" evidence="9">
    <location>
        <begin position="1"/>
        <end position="26"/>
    </location>
</feature>
<evidence type="ECO:0000259" key="10">
    <source>
        <dbReference type="PROSITE" id="PS51007"/>
    </source>
</evidence>
<name>A0ABU3W0E2_9GAMM</name>
<dbReference type="PANTHER" id="PTHR30600:SF14">
    <property type="entry name" value="CYTOCHROME C PEROXIDASE"/>
    <property type="match status" value="1"/>
</dbReference>
<dbReference type="NCBIfam" id="TIGR04039">
    <property type="entry name" value="MXAN_0977_Heme2"/>
    <property type="match status" value="1"/>
</dbReference>
<sequence>MRRCIRRHRRPWLNTVLAACGLLALAGCGGEGETTFDDQGATATAFDWRLPAGTPLPLEPLDNPMTEAKFQLGRHLFYDRRLSGNGTQACADCHLQAQGFSDGQVTPTGSTGEVHPRNAQPLLNVAYHATLTWANPSLLTLEQQILVPLFGETPVEQGINDDNLETVLTRLRDDPVYPPLFEAAFPGRGSVIDMAAVVKALASFVRGMVSFDSAFDRYERGDLQALDASARRGRALFFSEQLECFHCHGGYHLSDSTLDRTMSFIERPFHNTGLFNIGGHGDYPEDNQGLFEITGDPSDMGKFRAPTLRNIALTAPYMHDGSMADLAEVIEFYAAGGRQIAVGPEAGDGRQNPFKDSFVNGFELNQQDQEDLIAFLNSLTDFSFIADPRFSNPWEATP</sequence>
<reference evidence="11 12" key="1">
    <citation type="submission" date="2023-10" db="EMBL/GenBank/DDBJ databases">
        <title>Characteristics and mechanism of a salt-tolerant marine origin heterotrophic nitrifying- aerobic denitrifying bacteria Marinobacter xestospongiae HN1.</title>
        <authorList>
            <person name="Qi R."/>
        </authorList>
    </citation>
    <scope>NUCLEOTIDE SEQUENCE [LARGE SCALE GENOMIC DNA]</scope>
    <source>
        <strain evidence="11 12">HN1</strain>
    </source>
</reference>
<gene>
    <name evidence="11" type="ORF">RYS15_15110</name>
</gene>
<dbReference type="InterPro" id="IPR051395">
    <property type="entry name" value="Cytochrome_c_Peroxidase/MauG"/>
</dbReference>
<evidence type="ECO:0000256" key="4">
    <source>
        <dbReference type="ARBA" id="ARBA00022729"/>
    </source>
</evidence>
<feature type="chain" id="PRO_5046432955" evidence="9">
    <location>
        <begin position="27"/>
        <end position="398"/>
    </location>
</feature>
<evidence type="ECO:0000256" key="2">
    <source>
        <dbReference type="ARBA" id="ARBA00022617"/>
    </source>
</evidence>
<dbReference type="RefSeq" id="WP_316974475.1">
    <property type="nucleotide sequence ID" value="NZ_JAWIIJ010000010.1"/>
</dbReference>
<dbReference type="Proteomes" id="UP001269819">
    <property type="component" value="Unassembled WGS sequence"/>
</dbReference>
<evidence type="ECO:0000256" key="9">
    <source>
        <dbReference type="SAM" id="SignalP"/>
    </source>
</evidence>
<keyword evidence="7 8" id="KW-0408">Iron</keyword>
<evidence type="ECO:0000256" key="3">
    <source>
        <dbReference type="ARBA" id="ARBA00022723"/>
    </source>
</evidence>
<dbReference type="InterPro" id="IPR004852">
    <property type="entry name" value="Di-haem_cyt_c_peroxidsae"/>
</dbReference>
<keyword evidence="6" id="KW-0560">Oxidoreductase</keyword>
<proteinExistence type="predicted"/>
<evidence type="ECO:0000313" key="12">
    <source>
        <dbReference type="Proteomes" id="UP001269819"/>
    </source>
</evidence>
<feature type="domain" description="Cytochrome c" evidence="10">
    <location>
        <begin position="228"/>
        <end position="380"/>
    </location>
</feature>
<dbReference type="PROSITE" id="PS51257">
    <property type="entry name" value="PROKAR_LIPOPROTEIN"/>
    <property type="match status" value="1"/>
</dbReference>
<keyword evidence="3 8" id="KW-0479">Metal-binding</keyword>
<evidence type="ECO:0000256" key="1">
    <source>
        <dbReference type="ARBA" id="ARBA00004418"/>
    </source>
</evidence>
<accession>A0ABU3W0E2</accession>
<evidence type="ECO:0000256" key="7">
    <source>
        <dbReference type="ARBA" id="ARBA00023004"/>
    </source>
</evidence>
<keyword evidence="4 9" id="KW-0732">Signal</keyword>
<dbReference type="InterPro" id="IPR036909">
    <property type="entry name" value="Cyt_c-like_dom_sf"/>
</dbReference>
<dbReference type="EMBL" id="JAWIIJ010000010">
    <property type="protein sequence ID" value="MDV2080013.1"/>
    <property type="molecule type" value="Genomic_DNA"/>
</dbReference>